<keyword evidence="3 6" id="KW-0418">Kinase</keyword>
<evidence type="ECO:0000256" key="5">
    <source>
        <dbReference type="SAM" id="Phobius"/>
    </source>
</evidence>
<dbReference type="InterPro" id="IPR036097">
    <property type="entry name" value="HisK_dim/P_sf"/>
</dbReference>
<dbReference type="SUPFAM" id="SSF47384">
    <property type="entry name" value="Homodimeric domain of signal transducing histidine kinase"/>
    <property type="match status" value="1"/>
</dbReference>
<comment type="catalytic activity">
    <reaction evidence="1">
        <text>ATP + protein L-histidine = ADP + protein N-phospho-L-histidine.</text>
        <dbReference type="EC" id="2.7.13.3"/>
    </reaction>
</comment>
<evidence type="ECO:0000256" key="3">
    <source>
        <dbReference type="ARBA" id="ARBA00022777"/>
    </source>
</evidence>
<evidence type="ECO:0000256" key="1">
    <source>
        <dbReference type="ARBA" id="ARBA00000085"/>
    </source>
</evidence>
<keyword evidence="5" id="KW-1133">Transmembrane helix</keyword>
<feature type="transmembrane region" description="Helical" evidence="5">
    <location>
        <begin position="46"/>
        <end position="72"/>
    </location>
</feature>
<keyword evidence="5" id="KW-0472">Membrane</keyword>
<reference evidence="7" key="1">
    <citation type="journal article" date="2018" name="Sci. Rep.">
        <title>Lignite coal burning seam in the remote Altai Mountains harbors a hydrogen-driven thermophilic microbial community.</title>
        <authorList>
            <person name="Kadnikov V.V."/>
            <person name="Mardanov A.V."/>
            <person name="Ivasenko D.A."/>
            <person name="Antsiferov D.V."/>
            <person name="Beletsky A.V."/>
            <person name="Karnachuk O.V."/>
            <person name="Ravin N.V."/>
        </authorList>
    </citation>
    <scope>NUCLEOTIDE SEQUENCE [LARGE SCALE GENOMIC DNA]</scope>
</reference>
<keyword evidence="3 6" id="KW-0808">Transferase</keyword>
<sequence length="114" mass="12910">MKGRQWRYHISPICIQVVREDGIPVVVAENKYSITFLNVTESNRTLVQLLTTLLLVGFATLIVIFAVSLYFANRAIKPIREAWEKQKQFVADASHELKMALSIIRANYGSNGQS</sequence>
<dbReference type="EMBL" id="PEBX01000017">
    <property type="protein sequence ID" value="PTQ56853.1"/>
    <property type="molecule type" value="Genomic_DNA"/>
</dbReference>
<evidence type="ECO:0000313" key="6">
    <source>
        <dbReference type="EMBL" id="PTQ56853.1"/>
    </source>
</evidence>
<evidence type="ECO:0000256" key="4">
    <source>
        <dbReference type="ARBA" id="ARBA00023012"/>
    </source>
</evidence>
<dbReference type="EC" id="2.7.13.3" evidence="2"/>
<keyword evidence="4" id="KW-0902">Two-component regulatory system</keyword>
<proteinExistence type="predicted"/>
<accession>A0A2R6Y2H1</accession>
<dbReference type="Gene3D" id="1.10.287.130">
    <property type="match status" value="1"/>
</dbReference>
<gene>
    <name evidence="6" type="ORF">BSOLF_2529</name>
</gene>
<evidence type="ECO:0000313" key="7">
    <source>
        <dbReference type="Proteomes" id="UP000244338"/>
    </source>
</evidence>
<dbReference type="GO" id="GO:0000155">
    <property type="term" value="F:phosphorelay sensor kinase activity"/>
    <property type="evidence" value="ECO:0007669"/>
    <property type="project" value="InterPro"/>
</dbReference>
<evidence type="ECO:0000256" key="2">
    <source>
        <dbReference type="ARBA" id="ARBA00012438"/>
    </source>
</evidence>
<name>A0A2R6Y2H1_9BACL</name>
<dbReference type="Proteomes" id="UP000244338">
    <property type="component" value="Unassembled WGS sequence"/>
</dbReference>
<comment type="caution">
    <text evidence="6">The sequence shown here is derived from an EMBL/GenBank/DDBJ whole genome shotgun (WGS) entry which is preliminary data.</text>
</comment>
<dbReference type="AlphaFoldDB" id="A0A2R6Y2H1"/>
<organism evidence="6 7">
    <name type="scientific">Candidatus Carbonibacillus altaicus</name>
    <dbReference type="NCBI Taxonomy" id="2163959"/>
    <lineage>
        <taxon>Bacteria</taxon>
        <taxon>Bacillati</taxon>
        <taxon>Bacillota</taxon>
        <taxon>Bacilli</taxon>
        <taxon>Bacillales</taxon>
        <taxon>Candidatus Carbonibacillus</taxon>
    </lineage>
</organism>
<protein>
    <recommendedName>
        <fullName evidence="2">histidine kinase</fullName>
        <ecNumber evidence="2">2.7.13.3</ecNumber>
    </recommendedName>
</protein>
<keyword evidence="5" id="KW-0812">Transmembrane</keyword>